<feature type="domain" description="DUF6998" evidence="1">
    <location>
        <begin position="29"/>
        <end position="77"/>
    </location>
</feature>
<dbReference type="AlphaFoldDB" id="A0A1T4S7N8"/>
<dbReference type="STRING" id="64969.SAMN02745127_02822"/>
<evidence type="ECO:0000313" key="2">
    <source>
        <dbReference type="EMBL" id="OPX54397.1"/>
    </source>
</evidence>
<dbReference type="OrthoDB" id="7065580at2"/>
<protein>
    <recommendedName>
        <fullName evidence="1">DUF6998 domain-containing protein</fullName>
    </recommendedName>
</protein>
<dbReference type="RefSeq" id="WP_078746347.1">
    <property type="nucleotide sequence ID" value="NZ_FUXG01000025.1"/>
</dbReference>
<evidence type="ECO:0000313" key="3">
    <source>
        <dbReference type="Proteomes" id="UP000191418"/>
    </source>
</evidence>
<dbReference type="Pfam" id="PF22522">
    <property type="entry name" value="DUF6998"/>
    <property type="match status" value="1"/>
</dbReference>
<organism evidence="2 3">
    <name type="scientific">Oceanospirillum multiglobuliferum</name>
    <dbReference type="NCBI Taxonomy" id="64969"/>
    <lineage>
        <taxon>Bacteria</taxon>
        <taxon>Pseudomonadati</taxon>
        <taxon>Pseudomonadota</taxon>
        <taxon>Gammaproteobacteria</taxon>
        <taxon>Oceanospirillales</taxon>
        <taxon>Oceanospirillaceae</taxon>
        <taxon>Oceanospirillum</taxon>
    </lineage>
</organism>
<reference evidence="2 3" key="1">
    <citation type="submission" date="2017-01" db="EMBL/GenBank/DDBJ databases">
        <title>Genome Sequencing of a Marine Spirillum, Oceanospirillum multiglobuliferum ATCC 33336, from Japan.</title>
        <authorList>
            <person name="Carney J.G."/>
            <person name="Trachtenberg A.M."/>
            <person name="Rheaume B.A."/>
            <person name="Linnane J.D."/>
            <person name="Pitts N.L."/>
            <person name="Mykles D.L."/>
            <person name="Maclea K.S."/>
        </authorList>
    </citation>
    <scope>NUCLEOTIDE SEQUENCE [LARGE SCALE GENOMIC DNA]</scope>
    <source>
        <strain evidence="2 3">ATCC 33336</strain>
    </source>
</reference>
<dbReference type="EMBL" id="MTSM01000026">
    <property type="protein sequence ID" value="OPX54397.1"/>
    <property type="molecule type" value="Genomic_DNA"/>
</dbReference>
<dbReference type="Proteomes" id="UP000191418">
    <property type="component" value="Unassembled WGS sequence"/>
</dbReference>
<proteinExistence type="predicted"/>
<gene>
    <name evidence="2" type="ORF">BTE48_14290</name>
</gene>
<keyword evidence="3" id="KW-1185">Reference proteome</keyword>
<sequence length="151" mass="16732">MNERQQRALVRFNNSIEELKAAGVIRSDRYLGDIAEFLCADAYGIDLATNQRQAGHDGFRQDLKVQIKYGGGKKTNMDLGDPSTYDEVYVVLGKDSVVRKYVHPADFLVYRLTADEVRNMGTTPGGSYSCGASQFNRPADRCISIIKAESA</sequence>
<comment type="caution">
    <text evidence="2">The sequence shown here is derived from an EMBL/GenBank/DDBJ whole genome shotgun (WGS) entry which is preliminary data.</text>
</comment>
<evidence type="ECO:0000259" key="1">
    <source>
        <dbReference type="Pfam" id="PF22522"/>
    </source>
</evidence>
<name>A0A1T4S7N8_9GAMM</name>
<accession>A0A1T4S7N8</accession>
<dbReference type="InterPro" id="IPR054267">
    <property type="entry name" value="DUF6998"/>
</dbReference>